<evidence type="ECO:0000256" key="4">
    <source>
        <dbReference type="ARBA" id="ARBA00043988"/>
    </source>
</evidence>
<keyword evidence="2" id="KW-0808">Transferase</keyword>
<keyword evidence="6" id="KW-1185">Reference proteome</keyword>
<keyword evidence="1" id="KW-0489">Methyltransferase</keyword>
<evidence type="ECO:0000256" key="2">
    <source>
        <dbReference type="ARBA" id="ARBA00022679"/>
    </source>
</evidence>
<protein>
    <submittedName>
        <fullName evidence="5">Uncharacterized protein</fullName>
    </submittedName>
</protein>
<dbReference type="GO" id="GO:0008168">
    <property type="term" value="F:methyltransferase activity"/>
    <property type="evidence" value="ECO:0007669"/>
    <property type="project" value="UniProtKB-KW"/>
</dbReference>
<evidence type="ECO:0000256" key="1">
    <source>
        <dbReference type="ARBA" id="ARBA00022603"/>
    </source>
</evidence>
<comment type="similarity">
    <text evidence="4">Belongs to the methyltransferase superfamily. METTL23 family.</text>
</comment>
<dbReference type="InterPro" id="IPR029063">
    <property type="entry name" value="SAM-dependent_MTases_sf"/>
</dbReference>
<dbReference type="EMBL" id="JAEPQZ010000007">
    <property type="protein sequence ID" value="KAG2178863.1"/>
    <property type="molecule type" value="Genomic_DNA"/>
</dbReference>
<dbReference type="GO" id="GO:0005634">
    <property type="term" value="C:nucleus"/>
    <property type="evidence" value="ECO:0007669"/>
    <property type="project" value="TreeGrafter"/>
</dbReference>
<dbReference type="GO" id="GO:0005737">
    <property type="term" value="C:cytoplasm"/>
    <property type="evidence" value="ECO:0007669"/>
    <property type="project" value="TreeGrafter"/>
</dbReference>
<organism evidence="5 6">
    <name type="scientific">Mortierella isabellina</name>
    <name type="common">Filamentous fungus</name>
    <name type="synonym">Umbelopsis isabellina</name>
    <dbReference type="NCBI Taxonomy" id="91625"/>
    <lineage>
        <taxon>Eukaryota</taxon>
        <taxon>Fungi</taxon>
        <taxon>Fungi incertae sedis</taxon>
        <taxon>Mucoromycota</taxon>
        <taxon>Mucoromycotina</taxon>
        <taxon>Umbelopsidomycetes</taxon>
        <taxon>Umbelopsidales</taxon>
        <taxon>Umbelopsidaceae</taxon>
        <taxon>Umbelopsis</taxon>
    </lineage>
</organism>
<dbReference type="PANTHER" id="PTHR14614:SF164">
    <property type="entry name" value="HISTONE-ARGININE METHYLTRANSFERASE METTL23"/>
    <property type="match status" value="1"/>
</dbReference>
<proteinExistence type="inferred from homology"/>
<reference evidence="5" key="1">
    <citation type="submission" date="2020-12" db="EMBL/GenBank/DDBJ databases">
        <title>Metabolic potential, ecology and presence of endohyphal bacteria is reflected in genomic diversity of Mucoromycotina.</title>
        <authorList>
            <person name="Muszewska A."/>
            <person name="Okrasinska A."/>
            <person name="Steczkiewicz K."/>
            <person name="Drgas O."/>
            <person name="Orlowska M."/>
            <person name="Perlinska-Lenart U."/>
            <person name="Aleksandrzak-Piekarczyk T."/>
            <person name="Szatraj K."/>
            <person name="Zielenkiewicz U."/>
            <person name="Pilsyk S."/>
            <person name="Malc E."/>
            <person name="Mieczkowski P."/>
            <person name="Kruszewska J.S."/>
            <person name="Biernat P."/>
            <person name="Pawlowska J."/>
        </authorList>
    </citation>
    <scope>NUCLEOTIDE SEQUENCE</scope>
    <source>
        <strain evidence="5">WA0000067209</strain>
    </source>
</reference>
<gene>
    <name evidence="5" type="ORF">INT43_001709</name>
</gene>
<dbReference type="Pfam" id="PF10294">
    <property type="entry name" value="Methyltransf_16"/>
    <property type="match status" value="1"/>
</dbReference>
<dbReference type="Gene3D" id="3.40.50.150">
    <property type="entry name" value="Vaccinia Virus protein VP39"/>
    <property type="match status" value="1"/>
</dbReference>
<accession>A0A8H7PRH7</accession>
<dbReference type="GO" id="GO:0032259">
    <property type="term" value="P:methylation"/>
    <property type="evidence" value="ECO:0007669"/>
    <property type="project" value="UniProtKB-KW"/>
</dbReference>
<keyword evidence="3" id="KW-0949">S-adenosyl-L-methionine</keyword>
<comment type="caution">
    <text evidence="5">The sequence shown here is derived from an EMBL/GenBank/DDBJ whole genome shotgun (WGS) entry which is preliminary data.</text>
</comment>
<evidence type="ECO:0000313" key="5">
    <source>
        <dbReference type="EMBL" id="KAG2178863.1"/>
    </source>
</evidence>
<dbReference type="Proteomes" id="UP000654370">
    <property type="component" value="Unassembled WGS sequence"/>
</dbReference>
<sequence length="265" mass="30093">MAQHVEKSGQRNFHYEDGRDQVTVVVHEVNRSLLLDVAFGHFIWPSSIVMAEYVWKYRHQFADSTVLEVGAGTSLPSLILAKFYASGNCNLVVTDTQSVLSNIRRNFALNGILDNGPRTCIRELQWGIFGEGGIDELLETAASQCFYEIKWILGSDTFYDPKGADAFADFEKLLVTVAYVIHRYNKNAKFITAYQERSSKRSIQHLLDKWQLSCRLIPKTSFDFDDTRYIEAADEMEDDIDDSEPAIRIHSGELASVFLLEIYAG</sequence>
<evidence type="ECO:0000256" key="3">
    <source>
        <dbReference type="ARBA" id="ARBA00022691"/>
    </source>
</evidence>
<dbReference type="AlphaFoldDB" id="A0A8H7PRH7"/>
<dbReference type="SUPFAM" id="SSF53335">
    <property type="entry name" value="S-adenosyl-L-methionine-dependent methyltransferases"/>
    <property type="match status" value="1"/>
</dbReference>
<dbReference type="PANTHER" id="PTHR14614">
    <property type="entry name" value="HEPATOCELLULAR CARCINOMA-ASSOCIATED ANTIGEN"/>
    <property type="match status" value="1"/>
</dbReference>
<evidence type="ECO:0000313" key="6">
    <source>
        <dbReference type="Proteomes" id="UP000654370"/>
    </source>
</evidence>
<name>A0A8H7PRH7_MORIS</name>
<dbReference type="InterPro" id="IPR019410">
    <property type="entry name" value="Methyltransf_16"/>
</dbReference>
<dbReference type="OrthoDB" id="407325at2759"/>